<sequence>MAVMAMVAMWAAWARDDEVAKEEEEDMERMIVRRCGRMRRKPMREGGDGGRVCGGTDEDVVCEEEEFIDGVHEHVQPTPTRSAPHLLTPTLRPSTRLRRAAASASARTATSSSQSAGAPMMAADEPLLRRRMLPLRGGPASGAGDAVRGDSAAGILTTDGGTRVSGKPPKGSMKWKEFLGIKKPAASKNCVRESAEVSS</sequence>
<gene>
    <name evidence="2" type="ORF">A4U43_C06F18280</name>
</gene>
<name>A0A5P1ER29_ASPOF</name>
<dbReference type="EMBL" id="CM007386">
    <property type="protein sequence ID" value="ONK67259.1"/>
    <property type="molecule type" value="Genomic_DNA"/>
</dbReference>
<feature type="region of interest" description="Disordered" evidence="1">
    <location>
        <begin position="75"/>
        <end position="120"/>
    </location>
</feature>
<dbReference type="AlphaFoldDB" id="A0A5P1ER29"/>
<evidence type="ECO:0000313" key="3">
    <source>
        <dbReference type="Proteomes" id="UP000243459"/>
    </source>
</evidence>
<evidence type="ECO:0000313" key="2">
    <source>
        <dbReference type="EMBL" id="ONK67259.1"/>
    </source>
</evidence>
<reference evidence="3" key="1">
    <citation type="journal article" date="2017" name="Nat. Commun.">
        <title>The asparagus genome sheds light on the origin and evolution of a young Y chromosome.</title>
        <authorList>
            <person name="Harkess A."/>
            <person name="Zhou J."/>
            <person name="Xu C."/>
            <person name="Bowers J.E."/>
            <person name="Van der Hulst R."/>
            <person name="Ayyampalayam S."/>
            <person name="Mercati F."/>
            <person name="Riccardi P."/>
            <person name="McKain M.R."/>
            <person name="Kakrana A."/>
            <person name="Tang H."/>
            <person name="Ray J."/>
            <person name="Groenendijk J."/>
            <person name="Arikit S."/>
            <person name="Mathioni S.M."/>
            <person name="Nakano M."/>
            <person name="Shan H."/>
            <person name="Telgmann-Rauber A."/>
            <person name="Kanno A."/>
            <person name="Yue Z."/>
            <person name="Chen H."/>
            <person name="Li W."/>
            <person name="Chen Y."/>
            <person name="Xu X."/>
            <person name="Zhang Y."/>
            <person name="Luo S."/>
            <person name="Chen H."/>
            <person name="Gao J."/>
            <person name="Mao Z."/>
            <person name="Pires J.C."/>
            <person name="Luo M."/>
            <person name="Kudrna D."/>
            <person name="Wing R.A."/>
            <person name="Meyers B.C."/>
            <person name="Yi K."/>
            <person name="Kong H."/>
            <person name="Lavrijsen P."/>
            <person name="Sunseri F."/>
            <person name="Falavigna A."/>
            <person name="Ye Y."/>
            <person name="Leebens-Mack J.H."/>
            <person name="Chen G."/>
        </authorList>
    </citation>
    <scope>NUCLEOTIDE SEQUENCE [LARGE SCALE GENOMIC DNA]</scope>
    <source>
        <strain evidence="3">cv. DH0086</strain>
    </source>
</reference>
<protein>
    <submittedName>
        <fullName evidence="2">Uncharacterized protein</fullName>
    </submittedName>
</protein>
<organism evidence="2 3">
    <name type="scientific">Asparagus officinalis</name>
    <name type="common">Garden asparagus</name>
    <dbReference type="NCBI Taxonomy" id="4686"/>
    <lineage>
        <taxon>Eukaryota</taxon>
        <taxon>Viridiplantae</taxon>
        <taxon>Streptophyta</taxon>
        <taxon>Embryophyta</taxon>
        <taxon>Tracheophyta</taxon>
        <taxon>Spermatophyta</taxon>
        <taxon>Magnoliopsida</taxon>
        <taxon>Liliopsida</taxon>
        <taxon>Asparagales</taxon>
        <taxon>Asparagaceae</taxon>
        <taxon>Asparagoideae</taxon>
        <taxon>Asparagus</taxon>
    </lineage>
</organism>
<feature type="region of interest" description="Disordered" evidence="1">
    <location>
        <begin position="139"/>
        <end position="173"/>
    </location>
</feature>
<feature type="compositionally biased region" description="Low complexity" evidence="1">
    <location>
        <begin position="86"/>
        <end position="116"/>
    </location>
</feature>
<keyword evidence="3" id="KW-1185">Reference proteome</keyword>
<evidence type="ECO:0000256" key="1">
    <source>
        <dbReference type="SAM" id="MobiDB-lite"/>
    </source>
</evidence>
<dbReference type="Gramene" id="ONK67259">
    <property type="protein sequence ID" value="ONK67259"/>
    <property type="gene ID" value="A4U43_C06F18280"/>
</dbReference>
<proteinExistence type="predicted"/>
<accession>A0A5P1ER29</accession>
<dbReference type="Proteomes" id="UP000243459">
    <property type="component" value="Chromosome 6"/>
</dbReference>